<protein>
    <submittedName>
        <fullName evidence="2">Uncharacterized protein</fullName>
    </submittedName>
</protein>
<evidence type="ECO:0000313" key="2">
    <source>
        <dbReference type="EMBL" id="CAA6806325.1"/>
    </source>
</evidence>
<name>A0A6S6SFY0_9BACT</name>
<proteinExistence type="predicted"/>
<evidence type="ECO:0000256" key="1">
    <source>
        <dbReference type="SAM" id="SignalP"/>
    </source>
</evidence>
<dbReference type="EMBL" id="CACVAR010000149">
    <property type="protein sequence ID" value="CAA6806325.1"/>
    <property type="molecule type" value="Genomic_DNA"/>
</dbReference>
<dbReference type="AlphaFoldDB" id="A0A6S6SFY0"/>
<feature type="chain" id="PRO_5028147528" evidence="1">
    <location>
        <begin position="21"/>
        <end position="84"/>
    </location>
</feature>
<reference evidence="2" key="1">
    <citation type="submission" date="2020-01" db="EMBL/GenBank/DDBJ databases">
        <authorList>
            <person name="Meier V. D."/>
            <person name="Meier V D."/>
        </authorList>
    </citation>
    <scope>NUCLEOTIDE SEQUENCE</scope>
    <source>
        <strain evidence="2">HLG_WM_MAG_03</strain>
    </source>
</reference>
<organism evidence="2">
    <name type="scientific">uncultured Sulfurovum sp</name>
    <dbReference type="NCBI Taxonomy" id="269237"/>
    <lineage>
        <taxon>Bacteria</taxon>
        <taxon>Pseudomonadati</taxon>
        <taxon>Campylobacterota</taxon>
        <taxon>Epsilonproteobacteria</taxon>
        <taxon>Campylobacterales</taxon>
        <taxon>Sulfurovaceae</taxon>
        <taxon>Sulfurovum</taxon>
        <taxon>environmental samples</taxon>
    </lineage>
</organism>
<keyword evidence="1" id="KW-0732">Signal</keyword>
<accession>A0A6S6SFY0</accession>
<sequence>MKKLMMTFVAVVALSINAQAEFSFRDMFVDMKEAATSMAEDTKDSIVNVSENIKEATSTETKENEKKEVIAVSSEKTLEPTIKH</sequence>
<gene>
    <name evidence="2" type="ORF">HELGO_WM14453</name>
</gene>
<feature type="signal peptide" evidence="1">
    <location>
        <begin position="1"/>
        <end position="20"/>
    </location>
</feature>